<feature type="domain" description="FLYWCH-type" evidence="4">
    <location>
        <begin position="125"/>
        <end position="190"/>
    </location>
</feature>
<dbReference type="InterPro" id="IPR007588">
    <property type="entry name" value="Znf_FLYWCH"/>
</dbReference>
<accession>A0A5E4PZ24</accession>
<dbReference type="AlphaFoldDB" id="A0A5E4PZ24"/>
<gene>
    <name evidence="5" type="ORF">LSINAPIS_LOCUS3495</name>
</gene>
<keyword evidence="1" id="KW-0479">Metal-binding</keyword>
<feature type="domain" description="FLYWCH-type" evidence="4">
    <location>
        <begin position="324"/>
        <end position="383"/>
    </location>
</feature>
<feature type="domain" description="FLYWCH-type" evidence="4">
    <location>
        <begin position="197"/>
        <end position="247"/>
    </location>
</feature>
<keyword evidence="6" id="KW-1185">Reference proteome</keyword>
<keyword evidence="2" id="KW-0863">Zinc-finger</keyword>
<evidence type="ECO:0000259" key="4">
    <source>
        <dbReference type="Pfam" id="PF04500"/>
    </source>
</evidence>
<dbReference type="Gene3D" id="2.20.25.240">
    <property type="match status" value="9"/>
</dbReference>
<evidence type="ECO:0000256" key="2">
    <source>
        <dbReference type="ARBA" id="ARBA00022771"/>
    </source>
</evidence>
<dbReference type="GO" id="GO:0008270">
    <property type="term" value="F:zinc ion binding"/>
    <property type="evidence" value="ECO:0007669"/>
    <property type="project" value="UniProtKB-KW"/>
</dbReference>
<evidence type="ECO:0000313" key="6">
    <source>
        <dbReference type="Proteomes" id="UP000324832"/>
    </source>
</evidence>
<evidence type="ECO:0000256" key="3">
    <source>
        <dbReference type="ARBA" id="ARBA00022833"/>
    </source>
</evidence>
<reference evidence="5 6" key="1">
    <citation type="submission" date="2017-07" db="EMBL/GenBank/DDBJ databases">
        <authorList>
            <person name="Talla V."/>
            <person name="Backstrom N."/>
        </authorList>
    </citation>
    <scope>NUCLEOTIDE SEQUENCE [LARGE SCALE GENOMIC DNA]</scope>
</reference>
<feature type="domain" description="FLYWCH-type" evidence="4">
    <location>
        <begin position="391"/>
        <end position="445"/>
    </location>
</feature>
<protein>
    <recommendedName>
        <fullName evidence="4">FLYWCH-type domain-containing protein</fullName>
    </recommendedName>
</protein>
<evidence type="ECO:0000256" key="1">
    <source>
        <dbReference type="ARBA" id="ARBA00022723"/>
    </source>
</evidence>
<organism evidence="5 6">
    <name type="scientific">Leptidea sinapis</name>
    <dbReference type="NCBI Taxonomy" id="189913"/>
    <lineage>
        <taxon>Eukaryota</taxon>
        <taxon>Metazoa</taxon>
        <taxon>Ecdysozoa</taxon>
        <taxon>Arthropoda</taxon>
        <taxon>Hexapoda</taxon>
        <taxon>Insecta</taxon>
        <taxon>Pterygota</taxon>
        <taxon>Neoptera</taxon>
        <taxon>Endopterygota</taxon>
        <taxon>Lepidoptera</taxon>
        <taxon>Glossata</taxon>
        <taxon>Ditrysia</taxon>
        <taxon>Papilionoidea</taxon>
        <taxon>Pieridae</taxon>
        <taxon>Dismorphiinae</taxon>
        <taxon>Leptidea</taxon>
    </lineage>
</organism>
<evidence type="ECO:0000313" key="5">
    <source>
        <dbReference type="EMBL" id="VVC90626.1"/>
    </source>
</evidence>
<feature type="domain" description="FLYWCH-type" evidence="4">
    <location>
        <begin position="273"/>
        <end position="321"/>
    </location>
</feature>
<dbReference type="Pfam" id="PF04500">
    <property type="entry name" value="FLYWCH"/>
    <property type="match status" value="6"/>
</dbReference>
<feature type="domain" description="FLYWCH-type" evidence="4">
    <location>
        <begin position="541"/>
        <end position="601"/>
    </location>
</feature>
<sequence length="606" mass="71634">MESVVNKYRWRCSTHNKKRCSAVIYTIYDDIVSKFVTSQRGNTLLSYDGYTFCRKINKNRMGSSGDKYRWSCSTHNMQYVRSQRGSTLILYDGYTFFRSIQHRKIERSLQKYRWRCSTHSGKATFVTSRRGHTLIMYDGFTFCKQVKRTKVELLLKKYRWPCSTHNNKGCNASIMTIDNEIININNTHNHKRRSICGGYRFTRRSYISKNTNKYRWRCSLNSRSQYCKANIHTIENKIVFFRNEHNHEPTITTTLVPGRQKEIHFIHTKRGIILLLMGQLYHRVKNYKNGSVLWRCASYKKETCTGKVTLHENYLASHSKHSRYIKSRFGNALIQYNGYTYSKKKYSSPNKQRWVCASHASRNCRAVLYVIDNIFVPRYEHKHPPKIYKSFGNTLIRYNGYTYRKKKYSCPNKERWVCASHASRNCRAVLFVIGDMLVPRYEHKHPPKNTQLHSKKGKDLVILFGYKFFLHRTELRTGYVRKRWTCTSHSSRKCSAFLVTVDDLMMANLCLRLTREATNCYVRGVTRTMLKRNAQFVYELNARGNKMLRSRGYTYHIQRKASRGGVDRIRWRCSTHSPRGCKAALTTLNDQIIRLHTEHNHGPVYK</sequence>
<dbReference type="Proteomes" id="UP000324832">
    <property type="component" value="Unassembled WGS sequence"/>
</dbReference>
<dbReference type="EMBL" id="FZQP02000837">
    <property type="protein sequence ID" value="VVC90626.1"/>
    <property type="molecule type" value="Genomic_DNA"/>
</dbReference>
<name>A0A5E4PZ24_9NEOP</name>
<keyword evidence="3" id="KW-0862">Zinc</keyword>
<proteinExistence type="predicted"/>